<keyword evidence="2" id="KW-1185">Reference proteome</keyword>
<accession>A0A1C5JDV6</accession>
<name>A0A1C5JDV6_9ACTN</name>
<sequence length="105" mass="11800">MQVVHHPRLAWDTARLFVAAADDAELFAWLAHQVGEILGPAHEQELRDTGARVSYPAEDRSPVEAGIWRVRLEDLLRARPEVVEPLRSLTVTASGLLRDRQRLAS</sequence>
<protein>
    <submittedName>
        <fullName evidence="1">Uncharacterized protein</fullName>
    </submittedName>
</protein>
<gene>
    <name evidence="1" type="ORF">GA0070614_4426</name>
</gene>
<dbReference type="RefSeq" id="WP_197701346.1">
    <property type="nucleotide sequence ID" value="NZ_LT607753.1"/>
</dbReference>
<reference evidence="2" key="1">
    <citation type="submission" date="2016-06" db="EMBL/GenBank/DDBJ databases">
        <authorList>
            <person name="Varghese N."/>
            <person name="Submissions Spin"/>
        </authorList>
    </citation>
    <scope>NUCLEOTIDE SEQUENCE [LARGE SCALE GENOMIC DNA]</scope>
    <source>
        <strain evidence="2">DSM 45161</strain>
    </source>
</reference>
<evidence type="ECO:0000313" key="2">
    <source>
        <dbReference type="Proteomes" id="UP000198215"/>
    </source>
</evidence>
<evidence type="ECO:0000313" key="1">
    <source>
        <dbReference type="EMBL" id="SCG68678.1"/>
    </source>
</evidence>
<dbReference type="Proteomes" id="UP000198215">
    <property type="component" value="Chromosome I"/>
</dbReference>
<dbReference type="EMBL" id="LT607753">
    <property type="protein sequence ID" value="SCG68678.1"/>
    <property type="molecule type" value="Genomic_DNA"/>
</dbReference>
<dbReference type="AlphaFoldDB" id="A0A1C5JDV6"/>
<organism evidence="1 2">
    <name type="scientific">Micromonospora coxensis</name>
    <dbReference type="NCBI Taxonomy" id="356852"/>
    <lineage>
        <taxon>Bacteria</taxon>
        <taxon>Bacillati</taxon>
        <taxon>Actinomycetota</taxon>
        <taxon>Actinomycetes</taxon>
        <taxon>Micromonosporales</taxon>
        <taxon>Micromonosporaceae</taxon>
        <taxon>Micromonospora</taxon>
    </lineage>
</organism>
<proteinExistence type="predicted"/>